<reference evidence="2 3" key="1">
    <citation type="submission" date="2019-08" db="EMBL/GenBank/DDBJ databases">
        <title>In-depth cultivation of the pig gut microbiome towards novel bacterial diversity and tailored functional studies.</title>
        <authorList>
            <person name="Wylensek D."/>
            <person name="Hitch T.C.A."/>
            <person name="Clavel T."/>
        </authorList>
    </citation>
    <scope>NUCLEOTIDE SEQUENCE [LARGE SCALE GENOMIC DNA]</scope>
    <source>
        <strain evidence="2 3">Bifido-178-WT-2B</strain>
    </source>
</reference>
<keyword evidence="2" id="KW-0808">Transferase</keyword>
<dbReference type="SUPFAM" id="SSF55729">
    <property type="entry name" value="Acyl-CoA N-acyltransferases (Nat)"/>
    <property type="match status" value="1"/>
</dbReference>
<dbReference type="InterPro" id="IPR016181">
    <property type="entry name" value="Acyl_CoA_acyltransferase"/>
</dbReference>
<dbReference type="EMBL" id="VUMX01000004">
    <property type="protein sequence ID" value="MST86542.1"/>
    <property type="molecule type" value="Genomic_DNA"/>
</dbReference>
<evidence type="ECO:0000259" key="1">
    <source>
        <dbReference type="PROSITE" id="PS51186"/>
    </source>
</evidence>
<dbReference type="PANTHER" id="PTHR43441">
    <property type="entry name" value="RIBOSOMAL-PROTEIN-SERINE ACETYLTRANSFERASE"/>
    <property type="match status" value="1"/>
</dbReference>
<dbReference type="RefSeq" id="WP_154547399.1">
    <property type="nucleotide sequence ID" value="NZ_VUMX01000004.1"/>
</dbReference>
<dbReference type="GO" id="GO:0005737">
    <property type="term" value="C:cytoplasm"/>
    <property type="evidence" value="ECO:0007669"/>
    <property type="project" value="TreeGrafter"/>
</dbReference>
<dbReference type="AlphaFoldDB" id="A0A6A8MCN1"/>
<organism evidence="2 3">
    <name type="scientific">Lactobacillus porci</name>
    <dbReference type="NCBI Taxonomy" id="2012477"/>
    <lineage>
        <taxon>Bacteria</taxon>
        <taxon>Bacillati</taxon>
        <taxon>Bacillota</taxon>
        <taxon>Bacilli</taxon>
        <taxon>Lactobacillales</taxon>
        <taxon>Lactobacillaceae</taxon>
        <taxon>Lactobacillus</taxon>
    </lineage>
</organism>
<dbReference type="InterPro" id="IPR000182">
    <property type="entry name" value="GNAT_dom"/>
</dbReference>
<evidence type="ECO:0000313" key="2">
    <source>
        <dbReference type="EMBL" id="MST86542.1"/>
    </source>
</evidence>
<comment type="caution">
    <text evidence="2">The sequence shown here is derived from an EMBL/GenBank/DDBJ whole genome shotgun (WGS) entry which is preliminary data.</text>
</comment>
<dbReference type="PANTHER" id="PTHR43441:SF11">
    <property type="entry name" value="RIBOSOMAL-PROTEIN-SERINE ACETYLTRANSFERASE"/>
    <property type="match status" value="1"/>
</dbReference>
<dbReference type="Proteomes" id="UP000438120">
    <property type="component" value="Unassembled WGS sequence"/>
</dbReference>
<gene>
    <name evidence="2" type="ORF">FYJ62_02510</name>
</gene>
<dbReference type="Gene3D" id="3.40.630.30">
    <property type="match status" value="1"/>
</dbReference>
<dbReference type="GO" id="GO:1990189">
    <property type="term" value="F:protein N-terminal-serine acetyltransferase activity"/>
    <property type="evidence" value="ECO:0007669"/>
    <property type="project" value="TreeGrafter"/>
</dbReference>
<name>A0A6A8MCN1_9LACO</name>
<sequence length="184" mass="21245">MLSYRIDEDLELAIPRIKDAEALYDAIASSRESLRRYLPWVDHVKQAEDEIASIQHDRQRFAADEGLDLLIWYQGQLAGKISFNGFDHLNEEADVGYWLAEAFRGQGLMTRSLDKMFEIGFEEYDLHRIVVRCATDNVGSNGVAKRTGMCLEGTQRKRLKLADGYHDQNEYALLRDEWKARQSN</sequence>
<dbReference type="InterPro" id="IPR051908">
    <property type="entry name" value="Ribosomal_N-acetyltransferase"/>
</dbReference>
<evidence type="ECO:0000313" key="3">
    <source>
        <dbReference type="Proteomes" id="UP000438120"/>
    </source>
</evidence>
<proteinExistence type="predicted"/>
<dbReference type="PROSITE" id="PS51186">
    <property type="entry name" value="GNAT"/>
    <property type="match status" value="1"/>
</dbReference>
<dbReference type="Pfam" id="PF13302">
    <property type="entry name" value="Acetyltransf_3"/>
    <property type="match status" value="1"/>
</dbReference>
<protein>
    <submittedName>
        <fullName evidence="2">GNAT family N-acetyltransferase</fullName>
    </submittedName>
</protein>
<dbReference type="OrthoDB" id="9784707at2"/>
<feature type="domain" description="N-acetyltransferase" evidence="1">
    <location>
        <begin position="15"/>
        <end position="176"/>
    </location>
</feature>
<accession>A0A6A8MCN1</accession>
<keyword evidence="3" id="KW-1185">Reference proteome</keyword>
<dbReference type="GO" id="GO:0008999">
    <property type="term" value="F:protein-N-terminal-alanine acetyltransferase activity"/>
    <property type="evidence" value="ECO:0007669"/>
    <property type="project" value="TreeGrafter"/>
</dbReference>